<dbReference type="AlphaFoldDB" id="A0A0N8GGZ0"/>
<proteinExistence type="inferred from homology"/>
<keyword evidence="1" id="KW-0472">Membrane</keyword>
<dbReference type="PANTHER" id="PTHR34300">
    <property type="entry name" value="QUEUOSINE PRECURSOR TRANSPORTER-RELATED"/>
    <property type="match status" value="1"/>
</dbReference>
<dbReference type="RefSeq" id="WP_060672396.1">
    <property type="nucleotide sequence ID" value="NZ_LIXZ01000006.1"/>
</dbReference>
<feature type="transmembrane region" description="Helical" evidence="1">
    <location>
        <begin position="29"/>
        <end position="45"/>
    </location>
</feature>
<dbReference type="eggNOG" id="COG1738">
    <property type="taxonomic scope" value="Bacteria"/>
</dbReference>
<evidence type="ECO:0000313" key="2">
    <source>
        <dbReference type="EMBL" id="KPL59834.1"/>
    </source>
</evidence>
<dbReference type="NCBIfam" id="TIGR00697">
    <property type="entry name" value="queuosine precursor transporter"/>
    <property type="match status" value="1"/>
</dbReference>
<accession>A0A0N8GGZ0</accession>
<feature type="transmembrane region" description="Helical" evidence="1">
    <location>
        <begin position="192"/>
        <end position="218"/>
    </location>
</feature>
<dbReference type="PANTHER" id="PTHR34300:SF2">
    <property type="entry name" value="QUEUOSINE PRECURSOR TRANSPORTER-RELATED"/>
    <property type="match status" value="1"/>
</dbReference>
<protein>
    <recommendedName>
        <fullName evidence="1">Probable queuosine precursor transporter</fullName>
        <shortName evidence="1">Q precursor transporter</shortName>
    </recommendedName>
</protein>
<keyword evidence="1" id="KW-0812">Transmembrane</keyword>
<evidence type="ECO:0000313" key="3">
    <source>
        <dbReference type="Proteomes" id="UP000050398"/>
    </source>
</evidence>
<dbReference type="EMBL" id="LIXZ01000006">
    <property type="protein sequence ID" value="KPL59834.1"/>
    <property type="molecule type" value="Genomic_DNA"/>
</dbReference>
<dbReference type="Proteomes" id="UP000050398">
    <property type="component" value="Unassembled WGS sequence"/>
</dbReference>
<feature type="transmembrane region" description="Helical" evidence="1">
    <location>
        <begin position="124"/>
        <end position="147"/>
    </location>
</feature>
<keyword evidence="1" id="KW-1133">Transmembrane helix</keyword>
<comment type="function">
    <text evidence="1">Involved in the import of queuosine (Q) precursors, required for Q precursor salvage.</text>
</comment>
<feature type="transmembrane region" description="Helical" evidence="1">
    <location>
        <begin position="168"/>
        <end position="186"/>
    </location>
</feature>
<organism evidence="2 3">
    <name type="scientific">Rossellomorea vietnamensis</name>
    <dbReference type="NCBI Taxonomy" id="218284"/>
    <lineage>
        <taxon>Bacteria</taxon>
        <taxon>Bacillati</taxon>
        <taxon>Bacillota</taxon>
        <taxon>Bacilli</taxon>
        <taxon>Bacillales</taxon>
        <taxon>Bacillaceae</taxon>
        <taxon>Rossellomorea</taxon>
    </lineage>
</organism>
<name>A0A0N8GGZ0_9BACI</name>
<feature type="transmembrane region" description="Helical" evidence="1">
    <location>
        <begin position="6"/>
        <end position="22"/>
    </location>
</feature>
<dbReference type="Pfam" id="PF02592">
    <property type="entry name" value="Vut_1"/>
    <property type="match status" value="1"/>
</dbReference>
<feature type="transmembrane region" description="Helical" evidence="1">
    <location>
        <begin position="85"/>
        <end position="104"/>
    </location>
</feature>
<sequence length="226" mass="25870">MFNIWFGLIFVLITFSCLLIMYRMFGRTGLFVWIGISTILANLQVVKTIEIFGLTATLGNAMYGTAFLVTDILNEKYGKKEAQKAVWLGFFTLIVMTIIMQLALLFQPHPDDFAQESLATIFGIIPRIAIGSLAAYLVSQFTDVYIFTYLKKKFPSDSQFWIRNNGSTMVSQLLDTLVFTSIAFLGEYPMHIWFEIFITTYLLKWVISLMDTPFGYIAKRFPKNMG</sequence>
<comment type="similarity">
    <text evidence="1">Belongs to the vitamin uptake transporter (VUT/ECF) (TC 2.A.88) family. Q precursor transporter subfamily.</text>
</comment>
<dbReference type="InterPro" id="IPR003744">
    <property type="entry name" value="YhhQ"/>
</dbReference>
<keyword evidence="1" id="KW-1003">Cell membrane</keyword>
<dbReference type="HAMAP" id="MF_02088">
    <property type="entry name" value="Q_prec_transport"/>
    <property type="match status" value="1"/>
</dbReference>
<gene>
    <name evidence="2" type="ORF">AM506_10305</name>
</gene>
<dbReference type="OrthoDB" id="9805479at2"/>
<dbReference type="GO" id="GO:0005886">
    <property type="term" value="C:plasma membrane"/>
    <property type="evidence" value="ECO:0007669"/>
    <property type="project" value="UniProtKB-SubCell"/>
</dbReference>
<comment type="caution">
    <text evidence="2">The sequence shown here is derived from an EMBL/GenBank/DDBJ whole genome shotgun (WGS) entry which is preliminary data.</text>
</comment>
<feature type="transmembrane region" description="Helical" evidence="1">
    <location>
        <begin position="51"/>
        <end position="73"/>
    </location>
</feature>
<evidence type="ECO:0000256" key="1">
    <source>
        <dbReference type="HAMAP-Rule" id="MF_02088"/>
    </source>
</evidence>
<dbReference type="PATRIC" id="fig|218284.4.peg.3735"/>
<comment type="subcellular location">
    <subcellularLocation>
        <location evidence="1">Cell membrane</location>
        <topology evidence="1">Multi-pass membrane protein</topology>
    </subcellularLocation>
</comment>
<keyword evidence="1" id="KW-0813">Transport</keyword>
<dbReference type="GO" id="GO:0022857">
    <property type="term" value="F:transmembrane transporter activity"/>
    <property type="evidence" value="ECO:0007669"/>
    <property type="project" value="UniProtKB-UniRule"/>
</dbReference>
<reference evidence="2 3" key="1">
    <citation type="submission" date="2015-08" db="EMBL/GenBank/DDBJ databases">
        <title>Draft Genome Sequence of Bacillus vietnamensis UCD-SED5.</title>
        <authorList>
            <person name="Lee R.D."/>
            <person name="Jospin G."/>
            <person name="Lang J.M."/>
            <person name="Coil D.A."/>
            <person name="Eisen J.A."/>
        </authorList>
    </citation>
    <scope>NUCLEOTIDE SEQUENCE [LARGE SCALE GENOMIC DNA]</scope>
    <source>
        <strain evidence="2 3">UCD-SED5</strain>
    </source>
</reference>